<sequence>MPRTTLVTRIEVDLKNQLGEIAKQQNRTTSNLIEWLVKQYIGQVAKPTNSTAPVELDFASTDDLHSVLAKRRPAIADTLRYLEDK</sequence>
<organism evidence="2">
    <name type="scientific">Candidatus Thiocaldithrix dubininis</name>
    <dbReference type="NCBI Taxonomy" id="3080823"/>
    <lineage>
        <taxon>Bacteria</taxon>
        <taxon>Pseudomonadati</taxon>
        <taxon>Pseudomonadota</taxon>
        <taxon>Gammaproteobacteria</taxon>
        <taxon>Thiotrichales</taxon>
        <taxon>Thiotrichaceae</taxon>
        <taxon>Candidatus Thiocaldithrix</taxon>
    </lineage>
</organism>
<dbReference type="EMBL" id="CP124755">
    <property type="protein sequence ID" value="WGZ90032.1"/>
    <property type="molecule type" value="Genomic_DNA"/>
</dbReference>
<dbReference type="GO" id="GO:0006355">
    <property type="term" value="P:regulation of DNA-templated transcription"/>
    <property type="evidence" value="ECO:0007669"/>
    <property type="project" value="InterPro"/>
</dbReference>
<feature type="domain" description="CopG-like ribbon-helix-helix" evidence="1">
    <location>
        <begin position="13"/>
        <end position="41"/>
    </location>
</feature>
<dbReference type="KEGG" id="tdu:QJT80_11045"/>
<name>A0AA95KJ85_9GAMM</name>
<dbReference type="Proteomes" id="UP001300672">
    <property type="component" value="Chromosome"/>
</dbReference>
<reference evidence="2" key="2">
    <citation type="submission" date="2023-04" db="EMBL/GenBank/DDBJ databases">
        <authorList>
            <person name="Beletskiy A.V."/>
            <person name="Mardanov A.V."/>
            <person name="Ravin N.V."/>
        </authorList>
    </citation>
    <scope>NUCLEOTIDE SEQUENCE</scope>
    <source>
        <strain evidence="2">GKL-01</strain>
    </source>
</reference>
<dbReference type="InterPro" id="IPR012869">
    <property type="entry name" value="RHH_5"/>
</dbReference>
<gene>
    <name evidence="2" type="ORF">QJT80_11045</name>
</gene>
<reference evidence="2" key="1">
    <citation type="journal article" date="2023" name="Int. J. Mol. Sci.">
        <title>Metagenomics Revealed a New Genus 'Candidatus Thiocaldithrix dubininis' gen. nov., sp. nov. and a New Species 'Candidatus Thiothrix putei' sp. nov. in the Family Thiotrichaceae, Some Members of Which Have Traits of Both Na+- and H+-Motive Energetics.</title>
        <authorList>
            <person name="Ravin N.V."/>
            <person name="Muntyan M.S."/>
            <person name="Smolyakov D.D."/>
            <person name="Rudenko T.S."/>
            <person name="Beletsky A.V."/>
            <person name="Mardanov A.V."/>
            <person name="Grabovich M.Y."/>
        </authorList>
    </citation>
    <scope>NUCLEOTIDE SEQUENCE</scope>
    <source>
        <strain evidence="2">GKL-01</strain>
    </source>
</reference>
<proteinExistence type="predicted"/>
<protein>
    <recommendedName>
        <fullName evidence="1">CopG-like ribbon-helix-helix domain-containing protein</fullName>
    </recommendedName>
</protein>
<dbReference type="Pfam" id="PF07878">
    <property type="entry name" value="RHH_5"/>
    <property type="match status" value="1"/>
</dbReference>
<evidence type="ECO:0000259" key="1">
    <source>
        <dbReference type="Pfam" id="PF07878"/>
    </source>
</evidence>
<evidence type="ECO:0000313" key="2">
    <source>
        <dbReference type="EMBL" id="WGZ90032.1"/>
    </source>
</evidence>
<dbReference type="InterPro" id="IPR010985">
    <property type="entry name" value="Ribbon_hlx_hlx"/>
</dbReference>
<accession>A0AA95KJ85</accession>
<dbReference type="SUPFAM" id="SSF47598">
    <property type="entry name" value="Ribbon-helix-helix"/>
    <property type="match status" value="1"/>
</dbReference>
<dbReference type="AlphaFoldDB" id="A0AA95KJ85"/>